<dbReference type="InterPro" id="IPR008258">
    <property type="entry name" value="Transglycosylase_SLT_dom_1"/>
</dbReference>
<keyword evidence="4" id="KW-1185">Reference proteome</keyword>
<dbReference type="PANTHER" id="PTHR37423:SF2">
    <property type="entry name" value="MEMBRANE-BOUND LYTIC MUREIN TRANSGLYCOSYLASE C"/>
    <property type="match status" value="1"/>
</dbReference>
<evidence type="ECO:0000259" key="2">
    <source>
        <dbReference type="Pfam" id="PF01464"/>
    </source>
</evidence>
<accession>A0ABR9H4J5</accession>
<gene>
    <name evidence="3" type="ORF">H4684_002283</name>
</gene>
<dbReference type="Proteomes" id="UP000639010">
    <property type="component" value="Unassembled WGS sequence"/>
</dbReference>
<dbReference type="Gene3D" id="1.10.530.10">
    <property type="match status" value="1"/>
</dbReference>
<comment type="caution">
    <text evidence="3">The sequence shown here is derived from an EMBL/GenBank/DDBJ whole genome shotgun (WGS) entry which is preliminary data.</text>
</comment>
<sequence length="211" mass="23801">MRPNWGLMAVLAFCALFWWGVWEAVASPLIPAQAKQHRALLIREARAQWGLDAPVATFAGQIHQESRWNERAVSPVGAQGLAQFMPTTSRWLPEVAPQTGQPMPFSASWSIRAMIVYDKWIWNRVLAASDCDRWAFTLSAYNGGLGWVQRDQRLAASRRANPLSWNDVTRFNSGRSAANFKENRGYPERILNRWGPLYQAAGWGRGGCDAR</sequence>
<dbReference type="Pfam" id="PF01464">
    <property type="entry name" value="SLT"/>
    <property type="match status" value="1"/>
</dbReference>
<protein>
    <submittedName>
        <fullName evidence="3">Soluble lytic murein transglycosylase-like protein</fullName>
    </submittedName>
</protein>
<proteinExistence type="inferred from homology"/>
<organism evidence="3 4">
    <name type="scientific">Desulfomicrobium macestii</name>
    <dbReference type="NCBI Taxonomy" id="90731"/>
    <lineage>
        <taxon>Bacteria</taxon>
        <taxon>Pseudomonadati</taxon>
        <taxon>Thermodesulfobacteriota</taxon>
        <taxon>Desulfovibrionia</taxon>
        <taxon>Desulfovibrionales</taxon>
        <taxon>Desulfomicrobiaceae</taxon>
        <taxon>Desulfomicrobium</taxon>
    </lineage>
</organism>
<reference evidence="3 4" key="1">
    <citation type="submission" date="2020-10" db="EMBL/GenBank/DDBJ databases">
        <title>Genomic Encyclopedia of Type Strains, Phase IV (KMG-IV): sequencing the most valuable type-strain genomes for metagenomic binning, comparative biology and taxonomic classification.</title>
        <authorList>
            <person name="Goeker M."/>
        </authorList>
    </citation>
    <scope>NUCLEOTIDE SEQUENCE [LARGE SCALE GENOMIC DNA]</scope>
    <source>
        <strain evidence="3 4">DSM 4194</strain>
    </source>
</reference>
<name>A0ABR9H4J5_9BACT</name>
<dbReference type="EMBL" id="JADBGG010000016">
    <property type="protein sequence ID" value="MBE1425626.1"/>
    <property type="molecule type" value="Genomic_DNA"/>
</dbReference>
<evidence type="ECO:0000256" key="1">
    <source>
        <dbReference type="ARBA" id="ARBA00007734"/>
    </source>
</evidence>
<evidence type="ECO:0000313" key="4">
    <source>
        <dbReference type="Proteomes" id="UP000639010"/>
    </source>
</evidence>
<feature type="domain" description="Transglycosylase SLT" evidence="2">
    <location>
        <begin position="45"/>
        <end position="159"/>
    </location>
</feature>
<dbReference type="InterPro" id="IPR023346">
    <property type="entry name" value="Lysozyme-like_dom_sf"/>
</dbReference>
<dbReference type="PANTHER" id="PTHR37423">
    <property type="entry name" value="SOLUBLE LYTIC MUREIN TRANSGLYCOSYLASE-RELATED"/>
    <property type="match status" value="1"/>
</dbReference>
<dbReference type="SUPFAM" id="SSF53955">
    <property type="entry name" value="Lysozyme-like"/>
    <property type="match status" value="1"/>
</dbReference>
<comment type="similarity">
    <text evidence="1">Belongs to the transglycosylase Slt family.</text>
</comment>
<dbReference type="RefSeq" id="WP_225940379.1">
    <property type="nucleotide sequence ID" value="NZ_JADBGG010000016.1"/>
</dbReference>
<evidence type="ECO:0000313" key="3">
    <source>
        <dbReference type="EMBL" id="MBE1425626.1"/>
    </source>
</evidence>